<evidence type="ECO:0000256" key="1">
    <source>
        <dbReference type="SAM" id="MobiDB-lite"/>
    </source>
</evidence>
<feature type="region of interest" description="Disordered" evidence="1">
    <location>
        <begin position="310"/>
        <end position="330"/>
    </location>
</feature>
<evidence type="ECO:0000313" key="3">
    <source>
        <dbReference type="EMBL" id="CAG9856063.1"/>
    </source>
</evidence>
<evidence type="ECO:0000259" key="2">
    <source>
        <dbReference type="Pfam" id="PF13837"/>
    </source>
</evidence>
<dbReference type="Pfam" id="PF13837">
    <property type="entry name" value="Myb_DNA-bind_4"/>
    <property type="match status" value="1"/>
</dbReference>
<dbReference type="InterPro" id="IPR044822">
    <property type="entry name" value="Myb_DNA-bind_4"/>
</dbReference>
<sequence length="400" mass="47943">MTEDLIGDEAFEFDEPANEEREEYFNRERTLKLIELFKIYRPSNEANDVRTMKEMWEIMSREMSALYQIHFTPAKCENRYKVLERNYKKIVKTLDKGEQPKKMFPFFAEFQAISRHKKYTIIPELTSKDYEKYTRIDFNNKEPPEEIPTTCPITYLQLQNVKQEIINSAENYEEPTTEYQQPELIPSEQLQDYDSKIEIKHEKKLNYYQAVEPTVFFNKERLTTLFQLYKKYNQKYLERTIKTKHRMWYIIAREMANIFKMRITPAKCENKLRVLERNYKRAVTLKRRCEYQNELKEIFGNKIDKQAEETPAVPTASSLPSTSIGSPETRPVTQPVTFRLLDVKSNVENQLETTLTAIRDDFRLYYTERLNIEREKLALKRQKLLLLQERALCEGTRTQV</sequence>
<organism evidence="3 4">
    <name type="scientific">Phyllotreta striolata</name>
    <name type="common">Striped flea beetle</name>
    <name type="synonym">Crioceris striolata</name>
    <dbReference type="NCBI Taxonomy" id="444603"/>
    <lineage>
        <taxon>Eukaryota</taxon>
        <taxon>Metazoa</taxon>
        <taxon>Ecdysozoa</taxon>
        <taxon>Arthropoda</taxon>
        <taxon>Hexapoda</taxon>
        <taxon>Insecta</taxon>
        <taxon>Pterygota</taxon>
        <taxon>Neoptera</taxon>
        <taxon>Endopterygota</taxon>
        <taxon>Coleoptera</taxon>
        <taxon>Polyphaga</taxon>
        <taxon>Cucujiformia</taxon>
        <taxon>Chrysomeloidea</taxon>
        <taxon>Chrysomelidae</taxon>
        <taxon>Galerucinae</taxon>
        <taxon>Alticini</taxon>
        <taxon>Phyllotreta</taxon>
    </lineage>
</organism>
<dbReference type="Gene3D" id="1.10.10.60">
    <property type="entry name" value="Homeodomain-like"/>
    <property type="match status" value="1"/>
</dbReference>
<keyword evidence="4" id="KW-1185">Reference proteome</keyword>
<feature type="compositionally biased region" description="Polar residues" evidence="1">
    <location>
        <begin position="315"/>
        <end position="330"/>
    </location>
</feature>
<accession>A0A9N9TD61</accession>
<feature type="domain" description="Myb/SANT-like DNA-binding" evidence="2">
    <location>
        <begin position="24"/>
        <end position="112"/>
    </location>
</feature>
<gene>
    <name evidence="3" type="ORF">PHYEVI_LOCUS2490</name>
</gene>
<dbReference type="Proteomes" id="UP001153712">
    <property type="component" value="Chromosome 11"/>
</dbReference>
<dbReference type="EMBL" id="OU900104">
    <property type="protein sequence ID" value="CAG9856063.1"/>
    <property type="molecule type" value="Genomic_DNA"/>
</dbReference>
<proteinExistence type="predicted"/>
<evidence type="ECO:0000313" key="4">
    <source>
        <dbReference type="Proteomes" id="UP001153712"/>
    </source>
</evidence>
<dbReference type="OrthoDB" id="10065625at2759"/>
<reference evidence="3" key="1">
    <citation type="submission" date="2022-01" db="EMBL/GenBank/DDBJ databases">
        <authorList>
            <person name="King R."/>
        </authorList>
    </citation>
    <scope>NUCLEOTIDE SEQUENCE</scope>
</reference>
<name>A0A9N9TD61_PHYSR</name>
<dbReference type="AlphaFoldDB" id="A0A9N9TD61"/>
<protein>
    <recommendedName>
        <fullName evidence="2">Myb/SANT-like DNA-binding domain-containing protein</fullName>
    </recommendedName>
</protein>